<protein>
    <submittedName>
        <fullName evidence="1">Uncharacterized protein</fullName>
    </submittedName>
</protein>
<evidence type="ECO:0000313" key="2">
    <source>
        <dbReference type="Proteomes" id="UP001149719"/>
    </source>
</evidence>
<name>A0ABT4JTJ3_9GAMM</name>
<sequence length="141" mass="15733">MKNFTLLCLVTILSFGALGETFLEGLALSISETPYSAIIEPISYTTHHEIENHEMITIVRAKMIRSIRGSLAQEFDFIVASEIGDTLGKIGEPILISFCEFDENFYFAGVGSAFIPTKNIQMHAERIAKNVSKTQVDYDFC</sequence>
<dbReference type="EMBL" id="JAPUBN010000013">
    <property type="protein sequence ID" value="MCZ2721722.1"/>
    <property type="molecule type" value="Genomic_DNA"/>
</dbReference>
<organism evidence="1 2">
    <name type="scientific">Marinomonas phaeophyticola</name>
    <dbReference type="NCBI Taxonomy" id="3004091"/>
    <lineage>
        <taxon>Bacteria</taxon>
        <taxon>Pseudomonadati</taxon>
        <taxon>Pseudomonadota</taxon>
        <taxon>Gammaproteobacteria</taxon>
        <taxon>Oceanospirillales</taxon>
        <taxon>Oceanospirillaceae</taxon>
        <taxon>Marinomonas</taxon>
    </lineage>
</organism>
<comment type="caution">
    <text evidence="1">The sequence shown here is derived from an EMBL/GenBank/DDBJ whole genome shotgun (WGS) entry which is preliminary data.</text>
</comment>
<evidence type="ECO:0000313" key="1">
    <source>
        <dbReference type="EMBL" id="MCZ2721722.1"/>
    </source>
</evidence>
<dbReference type="RefSeq" id="WP_269124715.1">
    <property type="nucleotide sequence ID" value="NZ_JAPUBN010000013.1"/>
</dbReference>
<reference evidence="1" key="1">
    <citation type="submission" date="2022-12" db="EMBL/GenBank/DDBJ databases">
        <title>Marinomonas 15G1-11 sp. nov, isolated from marine algae.</title>
        <authorList>
            <person name="Butt M."/>
            <person name="Choi D.G."/>
            <person name="Kim J.M."/>
            <person name="Lee J.K."/>
            <person name="Baek J.H."/>
            <person name="Jeon C.O."/>
        </authorList>
    </citation>
    <scope>NUCLEOTIDE SEQUENCE</scope>
    <source>
        <strain evidence="1">15G1-11</strain>
    </source>
</reference>
<gene>
    <name evidence="1" type="ORF">O1D97_08670</name>
</gene>
<accession>A0ABT4JTJ3</accession>
<proteinExistence type="predicted"/>
<keyword evidence="2" id="KW-1185">Reference proteome</keyword>
<dbReference type="Proteomes" id="UP001149719">
    <property type="component" value="Unassembled WGS sequence"/>
</dbReference>